<reference evidence="2 3" key="1">
    <citation type="submission" date="2019-03" db="EMBL/GenBank/DDBJ databases">
        <title>Deep-cultivation of Planctomycetes and their phenomic and genomic characterization uncovers novel biology.</title>
        <authorList>
            <person name="Wiegand S."/>
            <person name="Jogler M."/>
            <person name="Boedeker C."/>
            <person name="Pinto D."/>
            <person name="Vollmers J."/>
            <person name="Rivas-Marin E."/>
            <person name="Kohn T."/>
            <person name="Peeters S.H."/>
            <person name="Heuer A."/>
            <person name="Rast P."/>
            <person name="Oberbeckmann S."/>
            <person name="Bunk B."/>
            <person name="Jeske O."/>
            <person name="Meyerdierks A."/>
            <person name="Storesund J.E."/>
            <person name="Kallscheuer N."/>
            <person name="Luecker S."/>
            <person name="Lage O.M."/>
            <person name="Pohl T."/>
            <person name="Merkel B.J."/>
            <person name="Hornburger P."/>
            <person name="Mueller R.-W."/>
            <person name="Bruemmer F."/>
            <person name="Labrenz M."/>
            <person name="Spormann A.M."/>
            <person name="Op den Camp H."/>
            <person name="Overmann J."/>
            <person name="Amann R."/>
            <person name="Jetten M.S.M."/>
            <person name="Mascher T."/>
            <person name="Medema M.H."/>
            <person name="Devos D.P."/>
            <person name="Kaster A.-K."/>
            <person name="Ovreas L."/>
            <person name="Rohde M."/>
            <person name="Galperin M.Y."/>
            <person name="Jogler C."/>
        </authorList>
    </citation>
    <scope>NUCLEOTIDE SEQUENCE [LARGE SCALE GENOMIC DNA]</scope>
    <source>
        <strain evidence="2 3">Enr13</strain>
    </source>
</reference>
<dbReference type="SUPFAM" id="SSF53474">
    <property type="entry name" value="alpha/beta-Hydrolases"/>
    <property type="match status" value="1"/>
</dbReference>
<evidence type="ECO:0000259" key="1">
    <source>
        <dbReference type="Pfam" id="PF12146"/>
    </source>
</evidence>
<dbReference type="Gene3D" id="3.40.50.1820">
    <property type="entry name" value="alpha/beta hydrolase"/>
    <property type="match status" value="1"/>
</dbReference>
<name>A0A518HYZ8_9BACT</name>
<evidence type="ECO:0000313" key="2">
    <source>
        <dbReference type="EMBL" id="QDV46069.1"/>
    </source>
</evidence>
<dbReference type="Pfam" id="PF12146">
    <property type="entry name" value="Hydrolase_4"/>
    <property type="match status" value="1"/>
</dbReference>
<proteinExistence type="predicted"/>
<dbReference type="InterPro" id="IPR029058">
    <property type="entry name" value="AB_hydrolase_fold"/>
</dbReference>
<dbReference type="InterPro" id="IPR052920">
    <property type="entry name" value="DNA-binding_regulatory"/>
</dbReference>
<dbReference type="GO" id="GO:0016787">
    <property type="term" value="F:hydrolase activity"/>
    <property type="evidence" value="ECO:0007669"/>
    <property type="project" value="UniProtKB-KW"/>
</dbReference>
<dbReference type="InterPro" id="IPR022742">
    <property type="entry name" value="Hydrolase_4"/>
</dbReference>
<gene>
    <name evidence="2" type="ORF">Enr13x_59730</name>
</gene>
<keyword evidence="2" id="KW-0378">Hydrolase</keyword>
<sequence>MIATSCSIMAGLIASWFVAGALVAPSPRVIGDPPRELNATSFTVNSESGSVVSGWQTQPHSGNGVIVLLHGIHGSRLSMLERARMLHDAGYATVMIDFQAHGESPGDTITIGYLEQHDVRAAVEFARREHPGEPIGVIGVSLGGAAALLASPLQIDALVLESVYPNIHDAIHNRVAAKLGPLASIPASMLLLQFQPRLGFSPQELRPIDHLPGVGCPVCVASGSEDRHTTASETQAMFSAAPEPKRLWLVDGAEHVDLFRKDPIQYRERIVGFFDEYLRGDREAPASPGVFGKR</sequence>
<keyword evidence="3" id="KW-1185">Reference proteome</keyword>
<evidence type="ECO:0000313" key="3">
    <source>
        <dbReference type="Proteomes" id="UP000319004"/>
    </source>
</evidence>
<dbReference type="PANTHER" id="PTHR43358:SF4">
    <property type="entry name" value="ALPHA_BETA HYDROLASE FOLD-1 DOMAIN-CONTAINING PROTEIN"/>
    <property type="match status" value="1"/>
</dbReference>
<accession>A0A518HYZ8</accession>
<dbReference type="KEGG" id="snep:Enr13x_59730"/>
<protein>
    <submittedName>
        <fullName evidence="2">Alpha/beta hydrolase family protein</fullName>
    </submittedName>
</protein>
<feature type="domain" description="Serine aminopeptidase S33" evidence="1">
    <location>
        <begin position="63"/>
        <end position="171"/>
    </location>
</feature>
<dbReference type="Proteomes" id="UP000319004">
    <property type="component" value="Chromosome"/>
</dbReference>
<organism evidence="2 3">
    <name type="scientific">Stieleria neptunia</name>
    <dbReference type="NCBI Taxonomy" id="2527979"/>
    <lineage>
        <taxon>Bacteria</taxon>
        <taxon>Pseudomonadati</taxon>
        <taxon>Planctomycetota</taxon>
        <taxon>Planctomycetia</taxon>
        <taxon>Pirellulales</taxon>
        <taxon>Pirellulaceae</taxon>
        <taxon>Stieleria</taxon>
    </lineage>
</organism>
<dbReference type="AlphaFoldDB" id="A0A518HYZ8"/>
<dbReference type="PANTHER" id="PTHR43358">
    <property type="entry name" value="ALPHA/BETA-HYDROLASE"/>
    <property type="match status" value="1"/>
</dbReference>
<dbReference type="EMBL" id="CP037423">
    <property type="protein sequence ID" value="QDV46069.1"/>
    <property type="molecule type" value="Genomic_DNA"/>
</dbReference>